<dbReference type="EMBL" id="JAAGSC010000044">
    <property type="protein sequence ID" value="NDY96887.1"/>
    <property type="molecule type" value="Genomic_DNA"/>
</dbReference>
<dbReference type="Pfam" id="PF07676">
    <property type="entry name" value="PD40"/>
    <property type="match status" value="1"/>
</dbReference>
<dbReference type="InterPro" id="IPR029058">
    <property type="entry name" value="AB_hydrolase_fold"/>
</dbReference>
<feature type="signal peptide" evidence="3">
    <location>
        <begin position="1"/>
        <end position="21"/>
    </location>
</feature>
<name>A0A845UZT8_9GAMM</name>
<evidence type="ECO:0000256" key="2">
    <source>
        <dbReference type="ARBA" id="ARBA00022825"/>
    </source>
</evidence>
<evidence type="ECO:0000313" key="7">
    <source>
        <dbReference type="Proteomes" id="UP000484885"/>
    </source>
</evidence>
<organism evidence="6 7">
    <name type="scientific">Wenzhouxiangella limi</name>
    <dbReference type="NCBI Taxonomy" id="2707351"/>
    <lineage>
        <taxon>Bacteria</taxon>
        <taxon>Pseudomonadati</taxon>
        <taxon>Pseudomonadota</taxon>
        <taxon>Gammaproteobacteria</taxon>
        <taxon>Chromatiales</taxon>
        <taxon>Wenzhouxiangellaceae</taxon>
        <taxon>Wenzhouxiangella</taxon>
    </lineage>
</organism>
<accession>A0A845UZT8</accession>
<feature type="domain" description="Dipeptidylpeptidase IV N-terminal" evidence="5">
    <location>
        <begin position="189"/>
        <end position="278"/>
    </location>
</feature>
<dbReference type="Gene3D" id="2.120.10.30">
    <property type="entry name" value="TolB, C-terminal domain"/>
    <property type="match status" value="3"/>
</dbReference>
<dbReference type="SUPFAM" id="SSF82171">
    <property type="entry name" value="DPP6 N-terminal domain-like"/>
    <property type="match status" value="1"/>
</dbReference>
<dbReference type="InterPro" id="IPR011659">
    <property type="entry name" value="WD40"/>
</dbReference>
<dbReference type="AlphaFoldDB" id="A0A845UZT8"/>
<keyword evidence="7" id="KW-1185">Reference proteome</keyword>
<evidence type="ECO:0000256" key="1">
    <source>
        <dbReference type="ARBA" id="ARBA00022801"/>
    </source>
</evidence>
<keyword evidence="2" id="KW-0720">Serine protease</keyword>
<dbReference type="InterPro" id="IPR002469">
    <property type="entry name" value="Peptidase_S9B_N"/>
</dbReference>
<reference evidence="6 7" key="1">
    <citation type="submission" date="2020-02" db="EMBL/GenBank/DDBJ databases">
        <authorList>
            <person name="Zhang X.-Y."/>
        </authorList>
    </citation>
    <scope>NUCLEOTIDE SEQUENCE [LARGE SCALE GENOMIC DNA]</scope>
    <source>
        <strain evidence="6 7">C33</strain>
    </source>
</reference>
<evidence type="ECO:0000259" key="4">
    <source>
        <dbReference type="Pfam" id="PF00326"/>
    </source>
</evidence>
<dbReference type="GO" id="GO:0006508">
    <property type="term" value="P:proteolysis"/>
    <property type="evidence" value="ECO:0007669"/>
    <property type="project" value="InterPro"/>
</dbReference>
<dbReference type="Pfam" id="PF00326">
    <property type="entry name" value="Peptidase_S9"/>
    <property type="match status" value="1"/>
</dbReference>
<dbReference type="Gene3D" id="3.40.50.1820">
    <property type="entry name" value="alpha/beta hydrolase"/>
    <property type="match status" value="1"/>
</dbReference>
<evidence type="ECO:0000259" key="5">
    <source>
        <dbReference type="Pfam" id="PF00930"/>
    </source>
</evidence>
<dbReference type="RefSeq" id="WP_164212273.1">
    <property type="nucleotide sequence ID" value="NZ_JAAGSC010000044.1"/>
</dbReference>
<dbReference type="Pfam" id="PF00930">
    <property type="entry name" value="DPPIV_N"/>
    <property type="match status" value="1"/>
</dbReference>
<evidence type="ECO:0000256" key="3">
    <source>
        <dbReference type="SAM" id="SignalP"/>
    </source>
</evidence>
<evidence type="ECO:0000313" key="6">
    <source>
        <dbReference type="EMBL" id="NDY96887.1"/>
    </source>
</evidence>
<dbReference type="Proteomes" id="UP000484885">
    <property type="component" value="Unassembled WGS sequence"/>
</dbReference>
<comment type="caution">
    <text evidence="6">The sequence shown here is derived from an EMBL/GenBank/DDBJ whole genome shotgun (WGS) entry which is preliminary data.</text>
</comment>
<dbReference type="InterPro" id="IPR001375">
    <property type="entry name" value="Peptidase_S9_cat"/>
</dbReference>
<sequence>MKFILTTIIAAATLLALSAAADDYRRFEPMDVFALEWAADPQVSPDGTRIVYVRTAYDKLADRPRGSLWLLDVESGRHRPLITDGHVSSPRWSPSGGRIAYRASHEQGSEIRIRYLDDGSDFAVAQFIESPGQFAWSPSGSQLAFSMFVPGEKPSFATPPTAPEGADWAEPVRVFDDLTIRFDGQGWLRDGATHVFVVGAQGGEPRQITDGDNDFSDPAWLDDDTVLVVGNDVPEAELDPIESEIYAVDLSDDSRTALTSRDGPDASPAVSPDGARIAYTGFDDQLLAYQQNDLYVMNADGSEPRKLTGDYDHPVSNPVFAPSGRTVFALAEVEGQTALVEISLDGTIRVRTEQVGGTSLGRPYASGSFSVGGSRAGVIAFTRQRWDRPAEVAVIDGRADPRVLTNLNDDALGHIDLAEIEEIQVESRFDGRTIEAWVAKPPGFRADGSLPMIMEIHGGPFAMYGPSFAAEIQRFAAEGYVTVYANPRGSTGYGNDFAQQIDRAYPGNDHDDLMSVVDELIERDYVDPDRLFITGGSGGGVLTAWAVGKTDRFAAAASIKPVINWATMATAADIGVFVTRHWFRATPWEDPELFFRLSPLSLVGNITTPTMVMVGEEDWRTPTWEAEQLYGALKLRQVPTALVRVPGASHSIAARPSHLIAKTDNIIGWFDKHDPGADE</sequence>
<dbReference type="PANTHER" id="PTHR42776:SF27">
    <property type="entry name" value="DIPEPTIDYL PEPTIDASE FAMILY MEMBER 6"/>
    <property type="match status" value="1"/>
</dbReference>
<keyword evidence="1" id="KW-0378">Hydrolase</keyword>
<proteinExistence type="predicted"/>
<dbReference type="SUPFAM" id="SSF53474">
    <property type="entry name" value="alpha/beta-Hydrolases"/>
    <property type="match status" value="1"/>
</dbReference>
<feature type="domain" description="Peptidase S9 prolyl oligopeptidase catalytic" evidence="4">
    <location>
        <begin position="466"/>
        <end position="673"/>
    </location>
</feature>
<keyword evidence="3" id="KW-0732">Signal</keyword>
<keyword evidence="2" id="KW-0645">Protease</keyword>
<protein>
    <submittedName>
        <fullName evidence="6">S9 family peptidase</fullName>
    </submittedName>
</protein>
<gene>
    <name evidence="6" type="ORF">G3I74_14230</name>
</gene>
<dbReference type="GO" id="GO:0004252">
    <property type="term" value="F:serine-type endopeptidase activity"/>
    <property type="evidence" value="ECO:0007669"/>
    <property type="project" value="TreeGrafter"/>
</dbReference>
<dbReference type="InterPro" id="IPR011042">
    <property type="entry name" value="6-blade_b-propeller_TolB-like"/>
</dbReference>
<dbReference type="PANTHER" id="PTHR42776">
    <property type="entry name" value="SERINE PEPTIDASE S9 FAMILY MEMBER"/>
    <property type="match status" value="1"/>
</dbReference>
<feature type="chain" id="PRO_5032720938" evidence="3">
    <location>
        <begin position="22"/>
        <end position="679"/>
    </location>
</feature>